<reference evidence="1" key="1">
    <citation type="submission" date="2022-07" db="EMBL/GenBank/DDBJ databases">
        <title>Phylogenomic reconstructions and comparative analyses of Kickxellomycotina fungi.</title>
        <authorList>
            <person name="Reynolds N.K."/>
            <person name="Stajich J.E."/>
            <person name="Barry K."/>
            <person name="Grigoriev I.V."/>
            <person name="Crous P."/>
            <person name="Smith M.E."/>
        </authorList>
    </citation>
    <scope>NUCLEOTIDE SEQUENCE</scope>
    <source>
        <strain evidence="1">NRRL 3115</strain>
    </source>
</reference>
<proteinExistence type="predicted"/>
<dbReference type="OrthoDB" id="5555256at2759"/>
<evidence type="ECO:0000313" key="1">
    <source>
        <dbReference type="EMBL" id="KAJ2676227.1"/>
    </source>
</evidence>
<comment type="caution">
    <text evidence="1">The sequence shown here is derived from an EMBL/GenBank/DDBJ whole genome shotgun (WGS) entry which is preliminary data.</text>
</comment>
<accession>A0A9W8KXU6</accession>
<name>A0A9W8KXU6_9FUNG</name>
<organism evidence="1 2">
    <name type="scientific">Coemansia spiralis</name>
    <dbReference type="NCBI Taxonomy" id="417178"/>
    <lineage>
        <taxon>Eukaryota</taxon>
        <taxon>Fungi</taxon>
        <taxon>Fungi incertae sedis</taxon>
        <taxon>Zoopagomycota</taxon>
        <taxon>Kickxellomycotina</taxon>
        <taxon>Kickxellomycetes</taxon>
        <taxon>Kickxellales</taxon>
        <taxon>Kickxellaceae</taxon>
        <taxon>Coemansia</taxon>
    </lineage>
</organism>
<dbReference type="Proteomes" id="UP001151518">
    <property type="component" value="Unassembled WGS sequence"/>
</dbReference>
<evidence type="ECO:0000313" key="2">
    <source>
        <dbReference type="Proteomes" id="UP001151518"/>
    </source>
</evidence>
<dbReference type="AlphaFoldDB" id="A0A9W8KXU6"/>
<gene>
    <name evidence="1" type="ORF">GGI25_003614</name>
</gene>
<protein>
    <submittedName>
        <fullName evidence="1">Uncharacterized protein</fullName>
    </submittedName>
</protein>
<sequence length="185" mass="20660">MGFLQTFYPDRKRDLRPSYKKHCNCDDCIGRSASYGNLWRHKTPVCTCCDCMAIAGQNIPHSQSTFGHTHAATHTCAMPGPVRHYPYPSGVTSFCDDPPPKYSMKPHTSHKVDEACGSKFYTTPLYPERKGWDGHVCAGAHPSSYSSSCSTVSCSCSNPSTNSATCCHREDRYLMMPRSYRPCNR</sequence>
<dbReference type="EMBL" id="JANBTW010000041">
    <property type="protein sequence ID" value="KAJ2676227.1"/>
    <property type="molecule type" value="Genomic_DNA"/>
</dbReference>